<evidence type="ECO:0000313" key="2">
    <source>
        <dbReference type="EMBL" id="CAG8438909.1"/>
    </source>
</evidence>
<evidence type="ECO:0000313" key="3">
    <source>
        <dbReference type="Proteomes" id="UP000789706"/>
    </source>
</evidence>
<dbReference type="InterPro" id="IPR032675">
    <property type="entry name" value="LRR_dom_sf"/>
</dbReference>
<reference evidence="2" key="1">
    <citation type="submission" date="2021-06" db="EMBL/GenBank/DDBJ databases">
        <authorList>
            <person name="Kallberg Y."/>
            <person name="Tangrot J."/>
            <person name="Rosling A."/>
        </authorList>
    </citation>
    <scope>NUCLEOTIDE SEQUENCE</scope>
    <source>
        <strain evidence="2">AZ414A</strain>
    </source>
</reference>
<comment type="caution">
    <text evidence="2">The sequence shown here is derived from an EMBL/GenBank/DDBJ whole genome shotgun (WGS) entry which is preliminary data.</text>
</comment>
<organism evidence="2 3">
    <name type="scientific">Diversispora eburnea</name>
    <dbReference type="NCBI Taxonomy" id="1213867"/>
    <lineage>
        <taxon>Eukaryota</taxon>
        <taxon>Fungi</taxon>
        <taxon>Fungi incertae sedis</taxon>
        <taxon>Mucoromycota</taxon>
        <taxon>Glomeromycotina</taxon>
        <taxon>Glomeromycetes</taxon>
        <taxon>Diversisporales</taxon>
        <taxon>Diversisporaceae</taxon>
        <taxon>Diversispora</taxon>
    </lineage>
</organism>
<evidence type="ECO:0000256" key="1">
    <source>
        <dbReference type="SAM" id="MobiDB-lite"/>
    </source>
</evidence>
<dbReference type="SUPFAM" id="SSF52047">
    <property type="entry name" value="RNI-like"/>
    <property type="match status" value="1"/>
</dbReference>
<feature type="compositionally biased region" description="Low complexity" evidence="1">
    <location>
        <begin position="159"/>
        <end position="169"/>
    </location>
</feature>
<protein>
    <submittedName>
        <fullName evidence="2">6685_t:CDS:1</fullName>
    </submittedName>
</protein>
<dbReference type="AlphaFoldDB" id="A0A9N8V5N8"/>
<accession>A0A9N8V5N8</accession>
<gene>
    <name evidence="2" type="ORF">DEBURN_LOCUS1275</name>
</gene>
<dbReference type="EMBL" id="CAJVPK010000054">
    <property type="protein sequence ID" value="CAG8438909.1"/>
    <property type="molecule type" value="Genomic_DNA"/>
</dbReference>
<dbReference type="OrthoDB" id="2329418at2759"/>
<dbReference type="Gene3D" id="3.80.10.10">
    <property type="entry name" value="Ribonuclease Inhibitor"/>
    <property type="match status" value="1"/>
</dbReference>
<keyword evidence="3" id="KW-1185">Reference proteome</keyword>
<feature type="region of interest" description="Disordered" evidence="1">
    <location>
        <begin position="146"/>
        <end position="190"/>
    </location>
</feature>
<name>A0A9N8V5N8_9GLOM</name>
<proteinExistence type="predicted"/>
<dbReference type="Proteomes" id="UP000789706">
    <property type="component" value="Unassembled WGS sequence"/>
</dbReference>
<sequence length="654" mass="75397">MSHLFQIPECLRLIFTHLKDDRTSLHSCILVNRLWCIICIDILWSEPFHLLYTCNKNPCVCSLAKRYLQASNLLKTLLSCFIQQNPTLFHKNIIYSSITSPLFNYVKYLRILNLHELNMAVQDWWINHKNPQKRTLAKIKIPGSNQSLKTNQTKKTKKTNQNNQNNQNNISQKKLTKKSNNNNKKNDGKRYVTSGDCVTILQTQVAPFGLIGSSSETCYNISSDSLRQRMAIIICRLYMSNSRSIEQISFDFRFALNDFVNQNSCATFMLSKNSLDQRYTFVDEYLNFPTYPGSNNCLSKLTKLVCTTRHRKADLLLSLANNCHLIKYLEIRVDYDIDFSPVTPTPNKGLMQESLSLTKLIQEQKCLDHMELQKCSVGLEEIINALKTQTHCLNSLHLNELNFSNIYLLRQLTKFKNLENLEFESCKFPKTEIVSPSLKYEFKLSTLVKLKINQTEINNDIIELIIGGCTSNLQQLELGNLFSTKNDSNFMYGNVIGLMAERFHNLTYIKTVLEEKQQIPQVISLFLNCPNLETVIFCQEVKSLNVFDTNDLLEALGKNGLPSTLKHFGLYGKNWTFTCIALEFLLTPPIYCNSCPNFKLEILGSLFFTNIHIDSIIKMNKSHKIINELIITKTIYNDLDIQKLRELQINVQVI</sequence>